<evidence type="ECO:0000313" key="8">
    <source>
        <dbReference type="Proteomes" id="UP000323824"/>
    </source>
</evidence>
<gene>
    <name evidence="7" type="ORF">EW093_14900</name>
</gene>
<feature type="domain" description="Major facilitator superfamily (MFS) profile" evidence="6">
    <location>
        <begin position="1"/>
        <end position="83"/>
    </location>
</feature>
<dbReference type="EMBL" id="CP035807">
    <property type="protein sequence ID" value="QEN05927.1"/>
    <property type="molecule type" value="Genomic_DNA"/>
</dbReference>
<comment type="subcellular location">
    <subcellularLocation>
        <location evidence="1">Membrane</location>
        <topology evidence="1">Multi-pass membrane protein</topology>
    </subcellularLocation>
</comment>
<dbReference type="OrthoDB" id="9816124at2"/>
<dbReference type="Gene3D" id="1.20.1250.20">
    <property type="entry name" value="MFS general substrate transporter like domains"/>
    <property type="match status" value="1"/>
</dbReference>
<dbReference type="GO" id="GO:0016020">
    <property type="term" value="C:membrane"/>
    <property type="evidence" value="ECO:0007669"/>
    <property type="project" value="UniProtKB-SubCell"/>
</dbReference>
<reference evidence="7 8" key="1">
    <citation type="submission" date="2019-02" db="EMBL/GenBank/DDBJ databases">
        <authorList>
            <person name="Fomenkov A."/>
            <person name="Dubinina G."/>
            <person name="Grabovich M."/>
            <person name="Vincze T."/>
            <person name="Roberts R.J."/>
        </authorList>
    </citation>
    <scope>NUCLEOTIDE SEQUENCE [LARGE SCALE GENOMIC DNA]</scope>
    <source>
        <strain evidence="7 8">P</strain>
    </source>
</reference>
<proteinExistence type="predicted"/>
<keyword evidence="8" id="KW-1185">Reference proteome</keyword>
<dbReference type="InterPro" id="IPR053160">
    <property type="entry name" value="MFS_DHA3_Transporter"/>
</dbReference>
<evidence type="ECO:0000256" key="5">
    <source>
        <dbReference type="SAM" id="Phobius"/>
    </source>
</evidence>
<protein>
    <recommendedName>
        <fullName evidence="6">Major facilitator superfamily (MFS) profile domain-containing protein</fullName>
    </recommendedName>
</protein>
<reference evidence="7 8" key="2">
    <citation type="submission" date="2019-09" db="EMBL/GenBank/DDBJ databases">
        <title>Complete Genome Sequence and Methylome Analysis of free living Spirochaetas.</title>
        <authorList>
            <person name="Leshcheva N."/>
            <person name="Mikheeva N."/>
        </authorList>
    </citation>
    <scope>NUCLEOTIDE SEQUENCE [LARGE SCALE GENOMIC DNA]</scope>
    <source>
        <strain evidence="7 8">P</strain>
    </source>
</reference>
<feature type="transmembrane region" description="Helical" evidence="5">
    <location>
        <begin position="46"/>
        <end position="66"/>
    </location>
</feature>
<keyword evidence="3 5" id="KW-1133">Transmembrane helix</keyword>
<dbReference type="KEGG" id="sper:EW093_14900"/>
<dbReference type="Proteomes" id="UP000323824">
    <property type="component" value="Chromosome"/>
</dbReference>
<evidence type="ECO:0000256" key="3">
    <source>
        <dbReference type="ARBA" id="ARBA00022989"/>
    </source>
</evidence>
<dbReference type="InterPro" id="IPR011701">
    <property type="entry name" value="MFS"/>
</dbReference>
<dbReference type="RefSeq" id="WP_149569161.1">
    <property type="nucleotide sequence ID" value="NZ_CP035807.1"/>
</dbReference>
<dbReference type="PANTHER" id="PTHR23530:SF1">
    <property type="entry name" value="PERMEASE, MAJOR FACILITATOR SUPERFAMILY-RELATED"/>
    <property type="match status" value="1"/>
</dbReference>
<dbReference type="PROSITE" id="PS00216">
    <property type="entry name" value="SUGAR_TRANSPORT_1"/>
    <property type="match status" value="1"/>
</dbReference>
<dbReference type="PROSITE" id="PS50850">
    <property type="entry name" value="MFS"/>
    <property type="match status" value="1"/>
</dbReference>
<evidence type="ECO:0000256" key="2">
    <source>
        <dbReference type="ARBA" id="ARBA00022692"/>
    </source>
</evidence>
<feature type="transmembrane region" description="Helical" evidence="5">
    <location>
        <begin position="15"/>
        <end position="34"/>
    </location>
</feature>
<keyword evidence="4 5" id="KW-0472">Membrane</keyword>
<evidence type="ECO:0000256" key="1">
    <source>
        <dbReference type="ARBA" id="ARBA00004141"/>
    </source>
</evidence>
<name>A0A5C1QEV3_9SPIO</name>
<organism evidence="7 8">
    <name type="scientific">Thiospirochaeta perfilievii</name>
    <dbReference type="NCBI Taxonomy" id="252967"/>
    <lineage>
        <taxon>Bacteria</taxon>
        <taxon>Pseudomonadati</taxon>
        <taxon>Spirochaetota</taxon>
        <taxon>Spirochaetia</taxon>
        <taxon>Spirochaetales</taxon>
        <taxon>Spirochaetaceae</taxon>
        <taxon>Thiospirochaeta</taxon>
    </lineage>
</organism>
<dbReference type="Pfam" id="PF07690">
    <property type="entry name" value="MFS_1"/>
    <property type="match status" value="1"/>
</dbReference>
<dbReference type="GO" id="GO:0022857">
    <property type="term" value="F:transmembrane transporter activity"/>
    <property type="evidence" value="ECO:0007669"/>
    <property type="project" value="InterPro"/>
</dbReference>
<keyword evidence="2 5" id="KW-0812">Transmembrane</keyword>
<evidence type="ECO:0000256" key="4">
    <source>
        <dbReference type="ARBA" id="ARBA00023136"/>
    </source>
</evidence>
<dbReference type="PANTHER" id="PTHR23530">
    <property type="entry name" value="TRANSPORT PROTEIN-RELATED"/>
    <property type="match status" value="1"/>
</dbReference>
<dbReference type="InterPro" id="IPR020846">
    <property type="entry name" value="MFS_dom"/>
</dbReference>
<dbReference type="InterPro" id="IPR036259">
    <property type="entry name" value="MFS_trans_sf"/>
</dbReference>
<accession>A0A5C1QEV3</accession>
<evidence type="ECO:0000259" key="6">
    <source>
        <dbReference type="PROSITE" id="PS50850"/>
    </source>
</evidence>
<evidence type="ECO:0000313" key="7">
    <source>
        <dbReference type="EMBL" id="QEN05927.1"/>
    </source>
</evidence>
<dbReference type="AlphaFoldDB" id="A0A5C1QEV3"/>
<dbReference type="SUPFAM" id="SSF103473">
    <property type="entry name" value="MFS general substrate transporter"/>
    <property type="match status" value="1"/>
</dbReference>
<sequence length="83" mass="9708">MIENKKLKQNIKKFYLYKILMGMFFSVPILVLFWQENGLNLTEIMLLQSFFALLTVILEIPSGYFADIYGRKNTLLIAGFMGY</sequence>
<dbReference type="InterPro" id="IPR005829">
    <property type="entry name" value="Sugar_transporter_CS"/>
</dbReference>